<keyword evidence="2" id="KW-1003">Cell membrane</keyword>
<feature type="transmembrane region" description="Helical" evidence="6">
    <location>
        <begin position="246"/>
        <end position="266"/>
    </location>
</feature>
<dbReference type="InterPro" id="IPR036259">
    <property type="entry name" value="MFS_trans_sf"/>
</dbReference>
<feature type="transmembrane region" description="Helical" evidence="6">
    <location>
        <begin position="166"/>
        <end position="183"/>
    </location>
</feature>
<sequence length="391" mass="39886">MDSSFKFLVAEMGLSRLGVSAFDLMIIWILLHFTGSPVLAGLGDGMLSLPLMASFFVGAAVDRLRRRKLIAAAASAVRAAALIPLSLAVEAGPAIGVVAASYAAAFLVGFTSDVLNSVRAVWSKELLGEGEYKAGSGAYNAVGSLAEALGFGIPGLLLGLGYARSMAVLAAVLAASLIPLAAVRAPPGSASSMDAGASVREGVRFVRESAFLRELMVVGLIANLVFGMSGVLFTDLIQVRLGLPPIYMSMLLFTIMAGSIAGSAAASRVRGSVGAIWTACMVSIGLAAIAIGASSNVFLDVAPAAVIGVGIGVVNVVSSAAMLKAIPRDMMARAQGAFNTFALTATFASGAVGGLLISAVTLRGAFLFLGAVLMLINLLWPRFKALSSIRV</sequence>
<dbReference type="InterPro" id="IPR011701">
    <property type="entry name" value="MFS"/>
</dbReference>
<feature type="transmembrane region" description="Helical" evidence="6">
    <location>
        <begin position="363"/>
        <end position="380"/>
    </location>
</feature>
<dbReference type="Gene3D" id="1.20.1250.20">
    <property type="entry name" value="MFS general substrate transporter like domains"/>
    <property type="match status" value="1"/>
</dbReference>
<dbReference type="GO" id="GO:0022857">
    <property type="term" value="F:transmembrane transporter activity"/>
    <property type="evidence" value="ECO:0007669"/>
    <property type="project" value="InterPro"/>
</dbReference>
<evidence type="ECO:0000256" key="1">
    <source>
        <dbReference type="ARBA" id="ARBA00004651"/>
    </source>
</evidence>
<reference evidence="7" key="2">
    <citation type="submission" date="2020-09" db="EMBL/GenBank/DDBJ databases">
        <authorList>
            <person name="Sun Q."/>
            <person name="Ohkuma M."/>
        </authorList>
    </citation>
    <scope>NUCLEOTIDE SEQUENCE</scope>
    <source>
        <strain evidence="7">JCM 10088</strain>
    </source>
</reference>
<dbReference type="AlphaFoldDB" id="A0A830GYD6"/>
<feature type="transmembrane region" description="Helical" evidence="6">
    <location>
        <begin position="215"/>
        <end position="234"/>
    </location>
</feature>
<dbReference type="EMBL" id="BMNL01000002">
    <property type="protein sequence ID" value="GGP20818.1"/>
    <property type="molecule type" value="Genomic_DNA"/>
</dbReference>
<dbReference type="PANTHER" id="PTHR23513">
    <property type="entry name" value="INTEGRAL MEMBRANE EFFLUX PROTEIN-RELATED"/>
    <property type="match status" value="1"/>
</dbReference>
<proteinExistence type="predicted"/>
<organism evidence="7 8">
    <name type="scientific">Thermocladium modestius</name>
    <dbReference type="NCBI Taxonomy" id="62609"/>
    <lineage>
        <taxon>Archaea</taxon>
        <taxon>Thermoproteota</taxon>
        <taxon>Thermoprotei</taxon>
        <taxon>Thermoproteales</taxon>
        <taxon>Thermoproteaceae</taxon>
        <taxon>Thermocladium</taxon>
    </lineage>
</organism>
<evidence type="ECO:0000256" key="2">
    <source>
        <dbReference type="ARBA" id="ARBA00022475"/>
    </source>
</evidence>
<dbReference type="OrthoDB" id="57098at2157"/>
<comment type="subcellular location">
    <subcellularLocation>
        <location evidence="1">Cell membrane</location>
        <topology evidence="1">Multi-pass membrane protein</topology>
    </subcellularLocation>
</comment>
<keyword evidence="4 6" id="KW-1133">Transmembrane helix</keyword>
<dbReference type="SUPFAM" id="SSF103473">
    <property type="entry name" value="MFS general substrate transporter"/>
    <property type="match status" value="1"/>
</dbReference>
<dbReference type="RefSeq" id="WP_188596351.1">
    <property type="nucleotide sequence ID" value="NZ_BMNL01000002.1"/>
</dbReference>
<accession>A0A830GYD6</accession>
<keyword evidence="3 6" id="KW-0812">Transmembrane</keyword>
<reference evidence="7" key="1">
    <citation type="journal article" date="2014" name="Int. J. Syst. Evol. Microbiol.">
        <title>Complete genome sequence of Corynebacterium casei LMG S-19264T (=DSM 44701T), isolated from a smear-ripened cheese.</title>
        <authorList>
            <consortium name="US DOE Joint Genome Institute (JGI-PGF)"/>
            <person name="Walter F."/>
            <person name="Albersmeier A."/>
            <person name="Kalinowski J."/>
            <person name="Ruckert C."/>
        </authorList>
    </citation>
    <scope>NUCLEOTIDE SEQUENCE</scope>
    <source>
        <strain evidence="7">JCM 10088</strain>
    </source>
</reference>
<keyword evidence="5 6" id="KW-0472">Membrane</keyword>
<gene>
    <name evidence="7" type="ORF">GCM10007981_10430</name>
</gene>
<evidence type="ECO:0000256" key="6">
    <source>
        <dbReference type="SAM" id="Phobius"/>
    </source>
</evidence>
<feature type="transmembrane region" description="Helical" evidence="6">
    <location>
        <begin position="12"/>
        <end position="31"/>
    </location>
</feature>
<dbReference type="Pfam" id="PF07690">
    <property type="entry name" value="MFS_1"/>
    <property type="match status" value="1"/>
</dbReference>
<evidence type="ECO:0000256" key="3">
    <source>
        <dbReference type="ARBA" id="ARBA00022692"/>
    </source>
</evidence>
<dbReference type="Proteomes" id="UP000610960">
    <property type="component" value="Unassembled WGS sequence"/>
</dbReference>
<evidence type="ECO:0000313" key="8">
    <source>
        <dbReference type="Proteomes" id="UP000610960"/>
    </source>
</evidence>
<feature type="transmembrane region" description="Helical" evidence="6">
    <location>
        <begin position="338"/>
        <end position="357"/>
    </location>
</feature>
<evidence type="ECO:0000256" key="4">
    <source>
        <dbReference type="ARBA" id="ARBA00022989"/>
    </source>
</evidence>
<evidence type="ECO:0000256" key="5">
    <source>
        <dbReference type="ARBA" id="ARBA00023136"/>
    </source>
</evidence>
<comment type="caution">
    <text evidence="7">The sequence shown here is derived from an EMBL/GenBank/DDBJ whole genome shotgun (WGS) entry which is preliminary data.</text>
</comment>
<dbReference type="PANTHER" id="PTHR23513:SF6">
    <property type="entry name" value="MAJOR FACILITATOR SUPERFAMILY ASSOCIATED DOMAIN-CONTAINING PROTEIN"/>
    <property type="match status" value="1"/>
</dbReference>
<keyword evidence="8" id="KW-1185">Reference proteome</keyword>
<feature type="transmembrane region" description="Helical" evidence="6">
    <location>
        <begin position="305"/>
        <end position="326"/>
    </location>
</feature>
<dbReference type="GO" id="GO:0005886">
    <property type="term" value="C:plasma membrane"/>
    <property type="evidence" value="ECO:0007669"/>
    <property type="project" value="UniProtKB-SubCell"/>
</dbReference>
<feature type="transmembrane region" description="Helical" evidence="6">
    <location>
        <begin position="273"/>
        <end position="293"/>
    </location>
</feature>
<feature type="transmembrane region" description="Helical" evidence="6">
    <location>
        <begin position="37"/>
        <end position="57"/>
    </location>
</feature>
<name>A0A830GYD6_9CREN</name>
<evidence type="ECO:0008006" key="9">
    <source>
        <dbReference type="Google" id="ProtNLM"/>
    </source>
</evidence>
<protein>
    <recommendedName>
        <fullName evidence="9">MFS transporter</fullName>
    </recommendedName>
</protein>
<evidence type="ECO:0000313" key="7">
    <source>
        <dbReference type="EMBL" id="GGP20818.1"/>
    </source>
</evidence>